<keyword evidence="3" id="KW-1185">Reference proteome</keyword>
<accession>A0A081KF98</accession>
<dbReference type="CDD" id="cd17024">
    <property type="entry name" value="T3SC_IA_DspF-like"/>
    <property type="match status" value="1"/>
</dbReference>
<dbReference type="eggNOG" id="ENOG5032XHT">
    <property type="taxonomic scope" value="Bacteria"/>
</dbReference>
<proteinExistence type="predicted"/>
<gene>
    <name evidence="2" type="ORF">GV64_20735</name>
</gene>
<organism evidence="2 3">
    <name type="scientific">Endozoicomonas elysicola</name>
    <dbReference type="NCBI Taxonomy" id="305900"/>
    <lineage>
        <taxon>Bacteria</taxon>
        <taxon>Pseudomonadati</taxon>
        <taxon>Pseudomonadota</taxon>
        <taxon>Gammaproteobacteria</taxon>
        <taxon>Oceanospirillales</taxon>
        <taxon>Endozoicomonadaceae</taxon>
        <taxon>Endozoicomonas</taxon>
    </lineage>
</organism>
<reference evidence="2 3" key="1">
    <citation type="submission" date="2014-06" db="EMBL/GenBank/DDBJ databases">
        <title>Whole Genome Sequences of Three Symbiotic Endozoicomonas Bacteria.</title>
        <authorList>
            <person name="Neave M.J."/>
            <person name="Apprill A."/>
            <person name="Voolstra C.R."/>
        </authorList>
    </citation>
    <scope>NUCLEOTIDE SEQUENCE [LARGE SCALE GENOMIC DNA]</scope>
    <source>
        <strain evidence="2 3">DSM 22380</strain>
    </source>
</reference>
<dbReference type="Pfam" id="PF05932">
    <property type="entry name" value="CesT"/>
    <property type="match status" value="1"/>
</dbReference>
<dbReference type="Proteomes" id="UP000027997">
    <property type="component" value="Unassembled WGS sequence"/>
</dbReference>
<dbReference type="EMBL" id="JOJP01000001">
    <property type="protein sequence ID" value="KEI72824.1"/>
    <property type="molecule type" value="Genomic_DNA"/>
</dbReference>
<feature type="region of interest" description="Disordered" evidence="1">
    <location>
        <begin position="134"/>
        <end position="155"/>
    </location>
</feature>
<dbReference type="AlphaFoldDB" id="A0A081KF98"/>
<name>A0A081KF98_9GAMM</name>
<dbReference type="RefSeq" id="WP_020581504.1">
    <property type="nucleotide sequence ID" value="NZ_JOJP01000001.1"/>
</dbReference>
<sequence length="155" mass="17559">MTDPQARFEQLIQHLRDLTGLDFPLENNSCTLVDSSDEEKIVLELPEKSDLLLLHRMMARLPADPAIRTGRALQLLALNSHPEKLRGAWFCIDNQARAIHLMLGQSLESLSDGNFENLIFNYVELADNLAKEMKEEEQEIGKPSRPDLQNPGIQV</sequence>
<dbReference type="SUPFAM" id="SSF69635">
    <property type="entry name" value="Type III secretory system chaperone-like"/>
    <property type="match status" value="1"/>
</dbReference>
<evidence type="ECO:0000256" key="1">
    <source>
        <dbReference type="SAM" id="MobiDB-lite"/>
    </source>
</evidence>
<evidence type="ECO:0000313" key="2">
    <source>
        <dbReference type="EMBL" id="KEI72824.1"/>
    </source>
</evidence>
<dbReference type="STRING" id="305900.GV64_20735"/>
<feature type="compositionally biased region" description="Basic and acidic residues" evidence="1">
    <location>
        <begin position="134"/>
        <end position="145"/>
    </location>
</feature>
<evidence type="ECO:0000313" key="3">
    <source>
        <dbReference type="Proteomes" id="UP000027997"/>
    </source>
</evidence>
<dbReference type="Gene3D" id="3.30.1460.10">
    <property type="match status" value="1"/>
</dbReference>
<dbReference type="GO" id="GO:0030254">
    <property type="term" value="P:protein secretion by the type III secretion system"/>
    <property type="evidence" value="ECO:0007669"/>
    <property type="project" value="InterPro"/>
</dbReference>
<protein>
    <submittedName>
        <fullName evidence="2">Uncharacterized protein</fullName>
    </submittedName>
</protein>
<comment type="caution">
    <text evidence="2">The sequence shown here is derived from an EMBL/GenBank/DDBJ whole genome shotgun (WGS) entry which is preliminary data.</text>
</comment>
<dbReference type="InterPro" id="IPR010261">
    <property type="entry name" value="Tir_chaperone"/>
</dbReference>